<keyword evidence="14" id="KW-0472">Membrane</keyword>
<feature type="transmembrane region" description="Helical" evidence="14">
    <location>
        <begin position="218"/>
        <end position="236"/>
    </location>
</feature>
<evidence type="ECO:0000256" key="14">
    <source>
        <dbReference type="SAM" id="Phobius"/>
    </source>
</evidence>
<dbReference type="InterPro" id="IPR036097">
    <property type="entry name" value="HisK_dim/P_sf"/>
</dbReference>
<keyword evidence="8" id="KW-0902">Two-component regulatory system</keyword>
<dbReference type="SUPFAM" id="SSF55874">
    <property type="entry name" value="ATPase domain of HSP90 chaperone/DNA topoisomerase II/histidine kinase"/>
    <property type="match status" value="1"/>
</dbReference>
<keyword evidence="20" id="KW-1185">Reference proteome</keyword>
<dbReference type="GO" id="GO:0005524">
    <property type="term" value="F:ATP binding"/>
    <property type="evidence" value="ECO:0007669"/>
    <property type="project" value="UniProtKB-KW"/>
</dbReference>
<dbReference type="SUPFAM" id="SSF47384">
    <property type="entry name" value="Homodimeric domain of signal transducing histidine kinase"/>
    <property type="match status" value="1"/>
</dbReference>
<dbReference type="CDD" id="cd17546">
    <property type="entry name" value="REC_hyHK_CKI1_RcsC-like"/>
    <property type="match status" value="1"/>
</dbReference>
<evidence type="ECO:0000259" key="15">
    <source>
        <dbReference type="PROSITE" id="PS50109"/>
    </source>
</evidence>
<dbReference type="InterPro" id="IPR004358">
    <property type="entry name" value="Sig_transdc_His_kin-like_C"/>
</dbReference>
<dbReference type="Gene3D" id="3.30.450.20">
    <property type="entry name" value="PAS domain"/>
    <property type="match status" value="1"/>
</dbReference>
<evidence type="ECO:0000313" key="19">
    <source>
        <dbReference type="EMBL" id="KXB29162.1"/>
    </source>
</evidence>
<dbReference type="SMART" id="SM00448">
    <property type="entry name" value="REC"/>
    <property type="match status" value="1"/>
</dbReference>
<dbReference type="RefSeq" id="WP_066886534.1">
    <property type="nucleotide sequence ID" value="NZ_LODL01000039.1"/>
</dbReference>
<keyword evidence="14" id="KW-1133">Transmembrane helix</keyword>
<dbReference type="InterPro" id="IPR005467">
    <property type="entry name" value="His_kinase_dom"/>
</dbReference>
<dbReference type="SUPFAM" id="SSF55781">
    <property type="entry name" value="GAF domain-like"/>
    <property type="match status" value="1"/>
</dbReference>
<dbReference type="InterPro" id="IPR003594">
    <property type="entry name" value="HATPase_dom"/>
</dbReference>
<dbReference type="PROSITE" id="PS50113">
    <property type="entry name" value="PAC"/>
    <property type="match status" value="1"/>
</dbReference>
<accession>A0A133XDZ7</accession>
<feature type="domain" description="Histidine kinase" evidence="15">
    <location>
        <begin position="648"/>
        <end position="870"/>
    </location>
</feature>
<dbReference type="PROSITE" id="PS50110">
    <property type="entry name" value="RESPONSE_REGULATORY"/>
    <property type="match status" value="1"/>
</dbReference>
<dbReference type="CDD" id="cd16922">
    <property type="entry name" value="HATPase_EvgS-ArcB-TorS-like"/>
    <property type="match status" value="1"/>
</dbReference>
<dbReference type="FunFam" id="3.30.565.10:FF:000010">
    <property type="entry name" value="Sensor histidine kinase RcsC"/>
    <property type="match status" value="1"/>
</dbReference>
<sequence length="1018" mass="111982">MTFDNQIPSSSKRLALTACLLLLLVVVFAIYIRAEKDIDRANEQRHLSLRLAHELRQSSDDLTRMARTYVLTGDPAYKKHYQSILDIRDGRQARPAQYEDIYWDLVFPGQAPPRPASGQYVPLLELMRQAGFAEAEFLKLAESKRNSDRLTSTEFTAMAMAESTATDAESSREQARQMLHDAPYHQAKAGIMLPLYEFNRLVNRRTEAAVRAAESRASMLRIIFILLGGGALFVLWRSYAASRQMLGGSVDEVHAQIVRLGQGDFSATSRPAGSKDSVIGWLAETRQRLSDADAARRVAEGELAQRGHEVLLHNRILQEISQGLPLSEVLEHLTRHVEELHPGMLCSILLLDEDGRHLRHGAAPSLPEAYNRAIDGAVIGEAVGSCGTAAYLGERVIVEDIQVHPYWQDYRELARLADVGACWSQPFKDRDGRVLGTFAIYHRHPSQPSATEISLIEDYASLARIAVERARTEAALHRSQELYRLITENSNDVIWLMDLPSLQFTYISPSVYRLRGWTAEEIMAQPLAAAMTPESAQRVQDALAASLAGLVGGDQGSRFALTEIDQPCKDGHIISTEVVTTILLDAAGQPRQILGITRDISERKQNEAELEQHRHHLEKMVEERTAALMIAKEAAEAANRAKSTFLANMSHELRTPMNAIMGMTELALRRATDPKQEAQLSKVALASQHLLAVINDILDISKIEAGRLQLEIIPFKLGSVLENLGSMINQKAHDKGLALRTEIAPELAGLALQGDPLRIGQILLNLTGNALKFTEQGGITIRITLAEQSANDVLVHFEVQDTGIGIARDDQQRLFAAFEQADGSLTRRYGGTGLGLAISKRMAAMMGGSIGVDSQPGVGSRFWFTARLVRSQPLPVVVAQAPTHGADAQLQAAYAGRRILLVEDEPINQEVSRELLQAVGLQVDLAEDGEQAVALVAEHDYDLILMDMQMPKMNGIDATRAIRALPGRGQIPILALTANAFDEDRQRCLAAGMNDHIGKPVDPAALFATLLKWLARGG</sequence>
<dbReference type="EC" id="2.7.13.3" evidence="2"/>
<evidence type="ECO:0000259" key="16">
    <source>
        <dbReference type="PROSITE" id="PS50110"/>
    </source>
</evidence>
<evidence type="ECO:0000259" key="18">
    <source>
        <dbReference type="PROSITE" id="PS50113"/>
    </source>
</evidence>
<dbReference type="InterPro" id="IPR003018">
    <property type="entry name" value="GAF"/>
</dbReference>
<dbReference type="SMART" id="SM00388">
    <property type="entry name" value="HisKA"/>
    <property type="match status" value="1"/>
</dbReference>
<dbReference type="EMBL" id="LODL01000039">
    <property type="protein sequence ID" value="KXB29162.1"/>
    <property type="molecule type" value="Genomic_DNA"/>
</dbReference>
<dbReference type="InterPro" id="IPR029016">
    <property type="entry name" value="GAF-like_dom_sf"/>
</dbReference>
<dbReference type="Pfam" id="PF13185">
    <property type="entry name" value="GAF_2"/>
    <property type="match status" value="1"/>
</dbReference>
<dbReference type="FunFam" id="1.10.287.130:FF:000002">
    <property type="entry name" value="Two-component osmosensing histidine kinase"/>
    <property type="match status" value="1"/>
</dbReference>
<dbReference type="Pfam" id="PF02518">
    <property type="entry name" value="HATPase_c"/>
    <property type="match status" value="1"/>
</dbReference>
<feature type="modified residue" description="4-aspartylphosphate" evidence="13">
    <location>
        <position position="947"/>
    </location>
</feature>
<dbReference type="SMART" id="SM00091">
    <property type="entry name" value="PAS"/>
    <property type="match status" value="1"/>
</dbReference>
<dbReference type="InterPro" id="IPR013767">
    <property type="entry name" value="PAS_fold"/>
</dbReference>
<protein>
    <recommendedName>
        <fullName evidence="11">Sensory/regulatory protein RpfC</fullName>
        <ecNumber evidence="2">2.7.13.3</ecNumber>
    </recommendedName>
    <alternativeName>
        <fullName evidence="12">Virulence sensor protein BvgS</fullName>
    </alternativeName>
</protein>
<dbReference type="InterPro" id="IPR001789">
    <property type="entry name" value="Sig_transdc_resp-reg_receiver"/>
</dbReference>
<comment type="function">
    <text evidence="9">Member of the two-component regulatory system BvgS/BvgA. Phosphorylates BvgA via a four-step phosphorelay in response to environmental signals.</text>
</comment>
<feature type="domain" description="PAC" evidence="18">
    <location>
        <begin position="555"/>
        <end position="612"/>
    </location>
</feature>
<comment type="subunit">
    <text evidence="10">At low DSF concentrations, interacts with RpfF.</text>
</comment>
<feature type="domain" description="PAS" evidence="17">
    <location>
        <begin position="479"/>
        <end position="550"/>
    </location>
</feature>
<dbReference type="PANTHER" id="PTHR45339:SF1">
    <property type="entry name" value="HYBRID SIGNAL TRANSDUCTION HISTIDINE KINASE J"/>
    <property type="match status" value="1"/>
</dbReference>
<dbReference type="Pfam" id="PF00512">
    <property type="entry name" value="HisKA"/>
    <property type="match status" value="1"/>
</dbReference>
<dbReference type="Gene3D" id="3.40.50.2300">
    <property type="match status" value="1"/>
</dbReference>
<dbReference type="PANTHER" id="PTHR45339">
    <property type="entry name" value="HYBRID SIGNAL TRANSDUCTION HISTIDINE KINASE J"/>
    <property type="match status" value="1"/>
</dbReference>
<evidence type="ECO:0000256" key="13">
    <source>
        <dbReference type="PROSITE-ProRule" id="PRU00169"/>
    </source>
</evidence>
<comment type="caution">
    <text evidence="19">The sequence shown here is derived from an EMBL/GenBank/DDBJ whole genome shotgun (WGS) entry which is preliminary data.</text>
</comment>
<evidence type="ECO:0000256" key="9">
    <source>
        <dbReference type="ARBA" id="ARBA00058004"/>
    </source>
</evidence>
<dbReference type="PROSITE" id="PS50112">
    <property type="entry name" value="PAS"/>
    <property type="match status" value="1"/>
</dbReference>
<proteinExistence type="predicted"/>
<keyword evidence="14" id="KW-0812">Transmembrane</keyword>
<dbReference type="SUPFAM" id="SSF55785">
    <property type="entry name" value="PYP-like sensor domain (PAS domain)"/>
    <property type="match status" value="1"/>
</dbReference>
<dbReference type="SUPFAM" id="SSF52172">
    <property type="entry name" value="CheY-like"/>
    <property type="match status" value="1"/>
</dbReference>
<keyword evidence="5" id="KW-0547">Nucleotide-binding</keyword>
<comment type="catalytic activity">
    <reaction evidence="1">
        <text>ATP + protein L-histidine = ADP + protein N-phospho-L-histidine.</text>
        <dbReference type="EC" id="2.7.13.3"/>
    </reaction>
</comment>
<evidence type="ECO:0000256" key="12">
    <source>
        <dbReference type="ARBA" id="ARBA00070152"/>
    </source>
</evidence>
<dbReference type="InterPro" id="IPR000014">
    <property type="entry name" value="PAS"/>
</dbReference>
<evidence type="ECO:0000256" key="4">
    <source>
        <dbReference type="ARBA" id="ARBA00022679"/>
    </source>
</evidence>
<dbReference type="CDD" id="cd00130">
    <property type="entry name" value="PAS"/>
    <property type="match status" value="1"/>
</dbReference>
<dbReference type="Proteomes" id="UP000070186">
    <property type="component" value="Unassembled WGS sequence"/>
</dbReference>
<keyword evidence="3 13" id="KW-0597">Phosphoprotein</keyword>
<dbReference type="Gene3D" id="3.30.450.40">
    <property type="match status" value="1"/>
</dbReference>
<dbReference type="PROSITE" id="PS50109">
    <property type="entry name" value="HIS_KIN"/>
    <property type="match status" value="1"/>
</dbReference>
<evidence type="ECO:0000256" key="11">
    <source>
        <dbReference type="ARBA" id="ARBA00068150"/>
    </source>
</evidence>
<organism evidence="19 20">
    <name type="scientific">Dechloromonas denitrificans</name>
    <dbReference type="NCBI Taxonomy" id="281362"/>
    <lineage>
        <taxon>Bacteria</taxon>
        <taxon>Pseudomonadati</taxon>
        <taxon>Pseudomonadota</taxon>
        <taxon>Betaproteobacteria</taxon>
        <taxon>Rhodocyclales</taxon>
        <taxon>Azonexaceae</taxon>
        <taxon>Dechloromonas</taxon>
    </lineage>
</organism>
<dbReference type="InterPro" id="IPR000700">
    <property type="entry name" value="PAS-assoc_C"/>
</dbReference>
<gene>
    <name evidence="19" type="ORF">AT959_18415</name>
</gene>
<keyword evidence="6" id="KW-0418">Kinase</keyword>
<evidence type="ECO:0000259" key="17">
    <source>
        <dbReference type="PROSITE" id="PS50112"/>
    </source>
</evidence>
<dbReference type="AlphaFoldDB" id="A0A133XDZ7"/>
<dbReference type="Pfam" id="PF00072">
    <property type="entry name" value="Response_reg"/>
    <property type="match status" value="1"/>
</dbReference>
<evidence type="ECO:0000256" key="5">
    <source>
        <dbReference type="ARBA" id="ARBA00022741"/>
    </source>
</evidence>
<dbReference type="GO" id="GO:0000155">
    <property type="term" value="F:phosphorelay sensor kinase activity"/>
    <property type="evidence" value="ECO:0007669"/>
    <property type="project" value="InterPro"/>
</dbReference>
<evidence type="ECO:0000256" key="6">
    <source>
        <dbReference type="ARBA" id="ARBA00022777"/>
    </source>
</evidence>
<evidence type="ECO:0000313" key="20">
    <source>
        <dbReference type="Proteomes" id="UP000070186"/>
    </source>
</evidence>
<dbReference type="PRINTS" id="PR00344">
    <property type="entry name" value="BCTRLSENSOR"/>
</dbReference>
<keyword evidence="7" id="KW-0067">ATP-binding</keyword>
<dbReference type="SMART" id="SM00065">
    <property type="entry name" value="GAF"/>
    <property type="match status" value="1"/>
</dbReference>
<dbReference type="InterPro" id="IPR003661">
    <property type="entry name" value="HisK_dim/P_dom"/>
</dbReference>
<feature type="domain" description="Response regulatory" evidence="16">
    <location>
        <begin position="898"/>
        <end position="1014"/>
    </location>
</feature>
<evidence type="ECO:0000256" key="3">
    <source>
        <dbReference type="ARBA" id="ARBA00022553"/>
    </source>
</evidence>
<name>A0A133XDZ7_9RHOO</name>
<evidence type="ECO:0000256" key="1">
    <source>
        <dbReference type="ARBA" id="ARBA00000085"/>
    </source>
</evidence>
<reference evidence="19 20" key="1">
    <citation type="submission" date="2015-12" db="EMBL/GenBank/DDBJ databases">
        <title>Nitrous oxide reduction kinetics distinguish bacteria harboring typical versus atypical NosZ.</title>
        <authorList>
            <person name="Yoon S."/>
            <person name="Nissen S."/>
            <person name="Park D."/>
            <person name="Sanford R.A."/>
            <person name="Loeffler F.E."/>
        </authorList>
    </citation>
    <scope>NUCLEOTIDE SEQUENCE [LARGE SCALE GENOMIC DNA]</scope>
    <source>
        <strain evidence="19 20">ATCC BAA-841</strain>
    </source>
</reference>
<evidence type="ECO:0000256" key="2">
    <source>
        <dbReference type="ARBA" id="ARBA00012438"/>
    </source>
</evidence>
<dbReference type="GO" id="GO:0006355">
    <property type="term" value="P:regulation of DNA-templated transcription"/>
    <property type="evidence" value="ECO:0007669"/>
    <property type="project" value="InterPro"/>
</dbReference>
<dbReference type="NCBIfam" id="TIGR00229">
    <property type="entry name" value="sensory_box"/>
    <property type="match status" value="1"/>
</dbReference>
<evidence type="ECO:0000256" key="7">
    <source>
        <dbReference type="ARBA" id="ARBA00022840"/>
    </source>
</evidence>
<dbReference type="Gene3D" id="3.30.565.10">
    <property type="entry name" value="Histidine kinase-like ATPase, C-terminal domain"/>
    <property type="match status" value="1"/>
</dbReference>
<dbReference type="InterPro" id="IPR011006">
    <property type="entry name" value="CheY-like_superfamily"/>
</dbReference>
<dbReference type="CDD" id="cd00082">
    <property type="entry name" value="HisKA"/>
    <property type="match status" value="1"/>
</dbReference>
<evidence type="ECO:0000256" key="10">
    <source>
        <dbReference type="ARBA" id="ARBA00064003"/>
    </source>
</evidence>
<dbReference type="SMART" id="SM00387">
    <property type="entry name" value="HATPase_c"/>
    <property type="match status" value="1"/>
</dbReference>
<dbReference type="InterPro" id="IPR036890">
    <property type="entry name" value="HATPase_C_sf"/>
</dbReference>
<evidence type="ECO:0000256" key="8">
    <source>
        <dbReference type="ARBA" id="ARBA00023012"/>
    </source>
</evidence>
<dbReference type="STRING" id="281362.AT959_18415"/>
<dbReference type="Pfam" id="PF00989">
    <property type="entry name" value="PAS"/>
    <property type="match status" value="1"/>
</dbReference>
<dbReference type="InterPro" id="IPR035965">
    <property type="entry name" value="PAS-like_dom_sf"/>
</dbReference>
<keyword evidence="4" id="KW-0808">Transferase</keyword>
<dbReference type="Gene3D" id="1.10.287.130">
    <property type="match status" value="1"/>
</dbReference>